<feature type="compositionally biased region" description="Basic and acidic residues" evidence="2">
    <location>
        <begin position="234"/>
        <end position="245"/>
    </location>
</feature>
<organism evidence="4 5">
    <name type="scientific">Takifugu flavidus</name>
    <name type="common">sansaifugu</name>
    <dbReference type="NCBI Taxonomy" id="433684"/>
    <lineage>
        <taxon>Eukaryota</taxon>
        <taxon>Metazoa</taxon>
        <taxon>Chordata</taxon>
        <taxon>Craniata</taxon>
        <taxon>Vertebrata</taxon>
        <taxon>Euteleostomi</taxon>
        <taxon>Actinopterygii</taxon>
        <taxon>Neopterygii</taxon>
        <taxon>Teleostei</taxon>
        <taxon>Neoteleostei</taxon>
        <taxon>Acanthomorphata</taxon>
        <taxon>Eupercaria</taxon>
        <taxon>Tetraodontiformes</taxon>
        <taxon>Tetradontoidea</taxon>
        <taxon>Tetraodontidae</taxon>
        <taxon>Takifugu</taxon>
    </lineage>
</organism>
<evidence type="ECO:0000256" key="1">
    <source>
        <dbReference type="PROSITE-ProRule" id="PRU00047"/>
    </source>
</evidence>
<feature type="domain" description="CCHC-type" evidence="3">
    <location>
        <begin position="173"/>
        <end position="189"/>
    </location>
</feature>
<dbReference type="AlphaFoldDB" id="A0A5C6N1H0"/>
<keyword evidence="1" id="KW-0862">Zinc</keyword>
<dbReference type="Pfam" id="PF00098">
    <property type="entry name" value="zf-CCHC"/>
    <property type="match status" value="1"/>
</dbReference>
<dbReference type="Proteomes" id="UP000324091">
    <property type="component" value="Chromosome 5"/>
</dbReference>
<keyword evidence="5" id="KW-1185">Reference proteome</keyword>
<accession>A0A5C6N1H0</accession>
<evidence type="ECO:0000256" key="2">
    <source>
        <dbReference type="SAM" id="MobiDB-lite"/>
    </source>
</evidence>
<evidence type="ECO:0000259" key="3">
    <source>
        <dbReference type="PROSITE" id="PS50158"/>
    </source>
</evidence>
<dbReference type="InterPro" id="IPR036875">
    <property type="entry name" value="Znf_CCHC_sf"/>
</dbReference>
<feature type="region of interest" description="Disordered" evidence="2">
    <location>
        <begin position="198"/>
        <end position="245"/>
    </location>
</feature>
<dbReference type="InterPro" id="IPR001878">
    <property type="entry name" value="Znf_CCHC"/>
</dbReference>
<dbReference type="PROSITE" id="PS50158">
    <property type="entry name" value="ZF_CCHC"/>
    <property type="match status" value="1"/>
</dbReference>
<keyword evidence="1" id="KW-0863">Zinc-finger</keyword>
<dbReference type="GO" id="GO:0008270">
    <property type="term" value="F:zinc ion binding"/>
    <property type="evidence" value="ECO:0007669"/>
    <property type="project" value="UniProtKB-KW"/>
</dbReference>
<feature type="compositionally biased region" description="Basic and acidic residues" evidence="2">
    <location>
        <begin position="390"/>
        <end position="400"/>
    </location>
</feature>
<dbReference type="SMART" id="SM00343">
    <property type="entry name" value="ZnF_C2HC"/>
    <property type="match status" value="1"/>
</dbReference>
<dbReference type="SUPFAM" id="SSF57756">
    <property type="entry name" value="Retrovirus zinc finger-like domains"/>
    <property type="match status" value="1"/>
</dbReference>
<keyword evidence="1" id="KW-0479">Metal-binding</keyword>
<dbReference type="EMBL" id="RHFK02000018">
    <property type="protein sequence ID" value="TWW61083.1"/>
    <property type="molecule type" value="Genomic_DNA"/>
</dbReference>
<evidence type="ECO:0000313" key="4">
    <source>
        <dbReference type="EMBL" id="TWW61083.1"/>
    </source>
</evidence>
<evidence type="ECO:0000313" key="5">
    <source>
        <dbReference type="Proteomes" id="UP000324091"/>
    </source>
</evidence>
<feature type="region of interest" description="Disordered" evidence="2">
    <location>
        <begin position="340"/>
        <end position="416"/>
    </location>
</feature>
<reference evidence="4 5" key="1">
    <citation type="submission" date="2019-04" db="EMBL/GenBank/DDBJ databases">
        <title>Chromosome genome assembly for Takifugu flavidus.</title>
        <authorList>
            <person name="Xiao S."/>
        </authorList>
    </citation>
    <scope>NUCLEOTIDE SEQUENCE [LARGE SCALE GENOMIC DNA]</scope>
    <source>
        <strain evidence="4">HTHZ2018</strain>
        <tissue evidence="4">Muscle</tissue>
    </source>
</reference>
<dbReference type="GO" id="GO:0003676">
    <property type="term" value="F:nucleic acid binding"/>
    <property type="evidence" value="ECO:0007669"/>
    <property type="project" value="InterPro"/>
</dbReference>
<name>A0A5C6N1H0_9TELE</name>
<dbReference type="Gene3D" id="4.10.60.10">
    <property type="entry name" value="Zinc finger, CCHC-type"/>
    <property type="match status" value="1"/>
</dbReference>
<proteinExistence type="predicted"/>
<feature type="compositionally biased region" description="Pro residues" evidence="2">
    <location>
        <begin position="203"/>
        <end position="212"/>
    </location>
</feature>
<feature type="compositionally biased region" description="Polar residues" evidence="2">
    <location>
        <begin position="405"/>
        <end position="416"/>
    </location>
</feature>
<gene>
    <name evidence="4" type="ORF">D4764_05G0011730</name>
</gene>
<sequence length="507" mass="54237">MAANANLTGLSRRHGVKVGAGSVLSVEEVALAVGQEIGHGSVKSAARMNRAVVLFVEKVEQANRLVETGITVGGQFVQVTPLMQPAARITLSNVPPFISDEFLERELSRHGKLVSPIRKLMSGCRSPLLRHVVSHRRQVHMILNNRAEEFNYSFVVRVDDFDYVLFATSSALKCFNCGEEGHLARACPNRAVPDAVAAEPAAPAEPPAPRPVPAARRRRCGAEGDLAAPDGAEMEPKAEGTRSECVRVTEVSGARENVEMVVEVTGESGEAGKEMDPTGVAFEVLGGLGETGEGEMSEISELGEVGEMGDMGETGEQGVAVGDMGQETGKMAGELGVGGMSTGEQGEVSVSTGELGEGGAGTSEGSGGVSEWRPAPAKRRRKQKNVMNDGGDRKAGRLEDAAAATDNSDQEYMSDASELSNTVADSKRDDLYPPSRIKNFLMKTKGMRGPDLGSYFPDKLLFIQSAGHWIRHRVVSDLTDPEIFRLKKHMGKARRHLREQSNESTSL</sequence>
<protein>
    <submittedName>
        <fullName evidence="4">Transposon TX1 uncharacterized 82 kDa protein ORF 1</fullName>
    </submittedName>
</protein>
<feature type="compositionally biased region" description="Gly residues" evidence="2">
    <location>
        <begin position="355"/>
        <end position="368"/>
    </location>
</feature>
<comment type="caution">
    <text evidence="4">The sequence shown here is derived from an EMBL/GenBank/DDBJ whole genome shotgun (WGS) entry which is preliminary data.</text>
</comment>